<evidence type="ECO:0000313" key="1">
    <source>
        <dbReference type="EMBL" id="KEJ82674.1"/>
    </source>
</evidence>
<dbReference type="SUPFAM" id="SSF52540">
    <property type="entry name" value="P-loop containing nucleoside triphosphate hydrolases"/>
    <property type="match status" value="1"/>
</dbReference>
<dbReference type="AlphaFoldDB" id="A0A073HZ09"/>
<accession>A0A073HZ09</accession>
<sequence length="473" mass="54860">MPGKALRRSISIGQEQHQNHSSHDWTFQLFKIDSQAVRLLPNTLLCLNKAFIQILKEDQGLRLIRHVPINVVGDFIQICTLQTSPSFQKLDKFINTMSKIFIQKWDYIDQEDFTFFLQSISLELKQRNPLWVNKIDELSELSKNLVFIQQEKGIRCRRDIIIDCLKADFTKLNQLMHTPNKTSDFNEQELKQILNKFRNLNSDSELVLDFCQKCNCKLSTNPNSSNYFSSQWDFISVTLKALLEFSNVVELKVYFHQFWVGNGKTLLCSTYAILLAQQYKEPVFVIGKNEHLVLRDEKNFEKLIISSSLNVNVNQYSSLPGVYYLTQKVLENVSANQDFKDIWKNSFVIIDEYDWILLEGCVNQIGDLLDLISTAKGIVGFTGSVISQKELSCLKVAFDAQETVFPKLSCLMGDKRIKLQQELVSSNQVDYCKRIYETCLKYCKLTPVLIVAQQSYTIIENYFKKFAYIPFHL</sequence>
<dbReference type="EMBL" id="ARYC01007379">
    <property type="protein sequence ID" value="KEJ82674.1"/>
    <property type="molecule type" value="Genomic_DNA"/>
</dbReference>
<dbReference type="InterPro" id="IPR027417">
    <property type="entry name" value="P-loop_NTPase"/>
</dbReference>
<gene>
    <name evidence="1" type="ORF">OXYTRIMIC_191</name>
</gene>
<organism evidence="1 2">
    <name type="scientific">Oxytricha trifallax</name>
    <dbReference type="NCBI Taxonomy" id="1172189"/>
    <lineage>
        <taxon>Eukaryota</taxon>
        <taxon>Sar</taxon>
        <taxon>Alveolata</taxon>
        <taxon>Ciliophora</taxon>
        <taxon>Intramacronucleata</taxon>
        <taxon>Spirotrichea</taxon>
        <taxon>Stichotrichia</taxon>
        <taxon>Sporadotrichida</taxon>
        <taxon>Oxytrichidae</taxon>
        <taxon>Oxytrichinae</taxon>
        <taxon>Oxytricha</taxon>
    </lineage>
</organism>
<dbReference type="Proteomes" id="UP000053232">
    <property type="component" value="Unassembled WGS sequence"/>
</dbReference>
<protein>
    <submittedName>
        <fullName evidence="1">Uncharacterized protein</fullName>
    </submittedName>
</protein>
<name>A0A073HZ09_9SPIT</name>
<comment type="caution">
    <text evidence="1">The sequence shown here is derived from an EMBL/GenBank/DDBJ whole genome shotgun (WGS) entry which is preliminary data.</text>
</comment>
<reference evidence="2" key="1">
    <citation type="journal article" date="2014" name="Cell">
        <title>The Architecture of a Scrambled Genome Reveals Massive Levels of Genomic Rearrangement during Development.</title>
        <authorList>
            <person name="Chen X."/>
            <person name="Bracht J.R."/>
            <person name="Goldman A.D."/>
            <person name="Dolzhenko E."/>
            <person name="Clay D.M."/>
            <person name="Swart E.C."/>
            <person name="Perlman D.H."/>
            <person name="Doak T.G."/>
            <person name="Stuart A."/>
            <person name="Amemiya C.T."/>
            <person name="Sebra R.P."/>
            <person name="Landweber L.F."/>
        </authorList>
    </citation>
    <scope>NUCLEOTIDE SEQUENCE [LARGE SCALE GENOMIC DNA]</scope>
    <source>
        <strain evidence="2">JRB310</strain>
    </source>
</reference>
<evidence type="ECO:0000313" key="2">
    <source>
        <dbReference type="Proteomes" id="UP000053232"/>
    </source>
</evidence>
<keyword evidence="2" id="KW-1185">Reference proteome</keyword>
<proteinExistence type="predicted"/>